<name>A0A328E2H6_9ASTE</name>
<protein>
    <submittedName>
        <fullName evidence="1">Uncharacterized protein</fullName>
    </submittedName>
</protein>
<reference evidence="1 2" key="1">
    <citation type="submission" date="2018-06" db="EMBL/GenBank/DDBJ databases">
        <title>The Genome of Cuscuta australis (Dodder) Provides Insight into the Evolution of Plant Parasitism.</title>
        <authorList>
            <person name="Liu H."/>
        </authorList>
    </citation>
    <scope>NUCLEOTIDE SEQUENCE [LARGE SCALE GENOMIC DNA]</scope>
    <source>
        <strain evidence="2">cv. Yunnan</strain>
        <tissue evidence="1">Vines</tissue>
    </source>
</reference>
<evidence type="ECO:0000313" key="1">
    <source>
        <dbReference type="EMBL" id="RAL50819.1"/>
    </source>
</evidence>
<evidence type="ECO:0000313" key="2">
    <source>
        <dbReference type="Proteomes" id="UP000249390"/>
    </source>
</evidence>
<dbReference type="EMBL" id="NQVE01000055">
    <property type="protein sequence ID" value="RAL50819.1"/>
    <property type="molecule type" value="Genomic_DNA"/>
</dbReference>
<proteinExistence type="predicted"/>
<sequence length="109" mass="12409">MAREIEGFQIIAENITIEAFQVNNRTTVGCDQEISERMTIFIDSDLDLTRREIQTGATTDQYTTAQALSPFPLKVKTLLSQLLKAFYTYPNPKKVFLVQSRYPNLPAYG</sequence>
<keyword evidence="2" id="KW-1185">Reference proteome</keyword>
<dbReference type="AlphaFoldDB" id="A0A328E2H6"/>
<accession>A0A328E2H6</accession>
<dbReference type="Proteomes" id="UP000249390">
    <property type="component" value="Unassembled WGS sequence"/>
</dbReference>
<organism evidence="1 2">
    <name type="scientific">Cuscuta australis</name>
    <dbReference type="NCBI Taxonomy" id="267555"/>
    <lineage>
        <taxon>Eukaryota</taxon>
        <taxon>Viridiplantae</taxon>
        <taxon>Streptophyta</taxon>
        <taxon>Embryophyta</taxon>
        <taxon>Tracheophyta</taxon>
        <taxon>Spermatophyta</taxon>
        <taxon>Magnoliopsida</taxon>
        <taxon>eudicotyledons</taxon>
        <taxon>Gunneridae</taxon>
        <taxon>Pentapetalae</taxon>
        <taxon>asterids</taxon>
        <taxon>lamiids</taxon>
        <taxon>Solanales</taxon>
        <taxon>Convolvulaceae</taxon>
        <taxon>Cuscuteae</taxon>
        <taxon>Cuscuta</taxon>
        <taxon>Cuscuta subgen. Grammica</taxon>
        <taxon>Cuscuta sect. Cleistogrammica</taxon>
    </lineage>
</organism>
<gene>
    <name evidence="1" type="ORF">DM860_015966</name>
</gene>
<comment type="caution">
    <text evidence="1">The sequence shown here is derived from an EMBL/GenBank/DDBJ whole genome shotgun (WGS) entry which is preliminary data.</text>
</comment>